<sequence>MFAWVPLRRSPGRARRSALVLGLIFLLIATGVTTPGIGLVSGAASGGSGVEVPEYPEGQLFDPNRIKDLKAGEPGAGVALIEAPAANNQGQARLGYPIEVPPGRAGLQPAVALAYNSGSAGSWTGVGWELAAPMISLDTRWGVPRYDPALETETYLLDGEQLTPVAHRGVPKPRAAEKVFHTRVEGKFRRIVRHGDAPANYWWEITEKNGTRHVYGRDDASTLADVEGNRAVWALAETRDTNDNFIRYQHAKVSDPGVPGGAVPGVNLYPDRITYTGNGTTEGRYSVTFQTDRERGESRRPDVAIDARYGFKKVTADLLRRVEVRLDDQLVRAYELEYRIGAFSKTLLASVSQIGADNARFTTHTFDYFDDIRDEAGGYDAFGTTTGWNIPDDGLSQGLRGYGDASALASTTSTGVGGHLYVGYNPTSPSKSNSAGVKVGYNAGSADGLLALADVNGDNLPDKVFRSGGGVYYRPNLSGPGGQPRFGDTPVRLPSLPAISSERTRSTTVGVESYFGVAAQLDYVSTTTTSDRYLADVNGDGITDLVNNGGVLFGRLDAQGNPVYTANSAETPAPIGSGAVSGPIVGDQTAEFERQVDQFPLLDGIRRWIAPHAGTVRVGGRVALVEDASPERAAYTKADGVRVAIQHEGDELWSQRIGPDDHIEFAPSGVDSIAVQRGDALYFRVQSVLDGRYDQVAWDPEVTYTGLPATQDVNGLDNHRYLASRDFTLAGRPSVVVAPLTGTLRLTGDVVKTGPTTDDVTVVVSRNGTDALTRALPAATGGTAAVDLEIPVTAGDRLTWRLKVDSPIDAGAVRWVPRAHYTAAEGVDSVVDENGDPTLAIAPPFEMDIYPASTLTGPQGHHTATATGTVSAQPALAFDFGGRPVDARVVFTAKKRGALLAKRVIDVVDGVVPPIGAVNVPATAGDELFFDFATTDPTLLGALTGQSVEVDGAPVPSALHAAAEQSAFAQPYRGWAAIGYQGNRARATAPVNEADLVIDEDFRDSLPEGPTEDDVPGFTENPTVETPKIVVFAPMPAQNRWAGADDNTWVGPASAASSRLGSDTIDVTTDADLAGATGVARRARTQQVSTTFGASLPGVPIGAGGSLAKGRSEGQVDFLDLNGDRFPDVVGAAGVQYSDMVGGLGSTRGSVGGEVRRSESLAYSVSANAGSPARTSSSARGQDAPTGGTNANSAKAGTEMPALGVGGSLGGGESDAAHDLIDINGDGLPDKVYDNGDAALNLGYSFAAREPWPGGPLNAGETENTGVNLGFNTDYYGFAGGVSASVGESSTDATLMDLTGDGLMDRVFAEGGGLSVAVNTGSGFAPRTPFRGALPGVNADANASVGGGAYFTFGFCFVFGCIVFNPGADVSAGVGRTEIALRDVNGDGYADHVKSTKDDQLLVAENRTGRTNLLKTVRRPMGGKIDLDYTRDGNTADAPESRWVLSRSALHDGHPGDGQDVQLTTFRYSEGKHDRFEREFLGYGRVVAEQRDRGADDAVYRTATDEYRTDSVYTRGLLTRSLTADGAGRKFLETVNTYRLRDVATGDAADAASATATVFPMLVRTDRNFYEGQTAVGKTSFVENEYDGYGNAIRTLDAADSGTADDQETRVSYSGTDPACAAAHIVGLPVASEVRGAGALMRRSEALVDCASANTTRVREFLADGSAATTDMAYFPNGTLASVTEPANKNGQRYKLDYTYETVVATHVETITDSFGYRSSTMYDLRFGLPTSETDFAGQRVVSAYDAIGRVDAVTGPYELPEDRVTIDFEYHPEAPVPYALTRHADRTADGPIADTIDTITYADGLKRTLQTKKDASVVTAPGADPVEVMTVSGRSVYDFVGRGVEHYYPVTEPKGDNLAFNGSFDTVAPTRQSFDVLDRVTRTVIPDGTASTSAHGFGADRAGRTQFEVVATDANGKQRRTYTDVRGLTTAVKEFNAVAGQPVIWTSYTHDPLRQITAAVDDRGNTTASAYDNLGRRTVVDSPDAGRTETRYDLAGNVIAKVTAVLRSAGKAVEYDYDFTRVTAIRYPTFTGNNIAYTYGAPGAADGTANRIATVRDAAGTVARAYGPLGELVRETRTVTAINGPARTYTTSYAHDSFNRVMRMTYPDGEVLTYEYDTGGQVHRATGRKGDFDYTYLHRLDYDKFGQRSFQVTGTGVRTSYAYDPADRQLATLKSALPDGHEFQNLSYTYDKVGNVRQVRNAVALPHGKPIGGPSVQSFTYDDLYQLTAASGEYRNKQNKLDRQSLTLRYDTLHNVTLKNQRHEIVNNAQTVPPADTSTGTVYADPTAGTLVDPALAPVGPVEEPAEEPLQETLEAGTTTGNAQVQKKTTYDYDYTYGSAKPHAASKVGPVNQAFDANGNLVDTVNTEPPAPGKRRQLVWDEENRLACNQDHSRNRTVAQDPSTCVAPQQPATVRYVYDDKGNRVVKDAGPKHIYPNQNFSERNGTGFKHIWIGDTRLATKTVKPDTSYENHQFFFHADHLGSSSFVTDERAILTEHLEYFAFGETWVDENPAQPTPVPYQFGGKELDEETGLYYHGARYYNPKTAQWQSPDPALDSYLDGEPNNGVFQPFNLASYTFANNNPVRLTDPTGASTWNRVMGGLKVVGGVLEMAAGAAGGAATSWTGVGAVAGGVVVVHGADVTATGLRQLWTGEQESSLTSQAIQAAGVSRENADLVDAGISVVGSMGTSAMAQAPRAVTATAPRVVAQMPYSSRLLGQNLVRAGYSRPAQTAAHHIVAGGDARASAARAVLQRFGIALDDAANGVFLPSNLSSANAGGAAVHSTVHTDRYYAAVNALIGRAQNRQQVIQSLGHIRQRLLSGGFP</sequence>
<dbReference type="InterPro" id="IPR056823">
    <property type="entry name" value="TEN-like_YD-shell"/>
</dbReference>
<evidence type="ECO:0000256" key="1">
    <source>
        <dbReference type="ARBA" id="ARBA00004613"/>
    </source>
</evidence>
<comment type="subcellular location">
    <subcellularLocation>
        <location evidence="1">Secreted</location>
    </subcellularLocation>
</comment>
<dbReference type="Pfam" id="PF12256">
    <property type="entry name" value="TcdB_toxin_midN"/>
    <property type="match status" value="1"/>
</dbReference>
<feature type="region of interest" description="Disordered" evidence="5">
    <location>
        <begin position="1166"/>
        <end position="1211"/>
    </location>
</feature>
<organism evidence="8 9">
    <name type="scientific">Actinokineospora guangxiensis</name>
    <dbReference type="NCBI Taxonomy" id="1490288"/>
    <lineage>
        <taxon>Bacteria</taxon>
        <taxon>Bacillati</taxon>
        <taxon>Actinomycetota</taxon>
        <taxon>Actinomycetes</taxon>
        <taxon>Pseudonocardiales</taxon>
        <taxon>Pseudonocardiaceae</taxon>
        <taxon>Actinokineospora</taxon>
    </lineage>
</organism>
<evidence type="ECO:0000259" key="6">
    <source>
        <dbReference type="Pfam" id="PF12256"/>
    </source>
</evidence>
<dbReference type="Pfam" id="PF03534">
    <property type="entry name" value="SpvB"/>
    <property type="match status" value="1"/>
</dbReference>
<evidence type="ECO:0000313" key="8">
    <source>
        <dbReference type="EMBL" id="MFC5288550.1"/>
    </source>
</evidence>
<dbReference type="EMBL" id="JBHSKF010000006">
    <property type="protein sequence ID" value="MFC5288550.1"/>
    <property type="molecule type" value="Genomic_DNA"/>
</dbReference>
<dbReference type="InterPro" id="IPR032871">
    <property type="entry name" value="AHH_dom_containing"/>
</dbReference>
<keyword evidence="2" id="KW-0964">Secreted</keyword>
<proteinExistence type="predicted"/>
<dbReference type="SUPFAM" id="SSF69318">
    <property type="entry name" value="Integrin alpha N-terminal domain"/>
    <property type="match status" value="1"/>
</dbReference>
<dbReference type="NCBIfam" id="TIGR01643">
    <property type="entry name" value="YD_repeat_2x"/>
    <property type="match status" value="1"/>
</dbReference>
<gene>
    <name evidence="8" type="ORF">ACFPM7_15935</name>
</gene>
<reference evidence="9" key="1">
    <citation type="journal article" date="2019" name="Int. J. Syst. Evol. Microbiol.">
        <title>The Global Catalogue of Microorganisms (GCM) 10K type strain sequencing project: providing services to taxonomists for standard genome sequencing and annotation.</title>
        <authorList>
            <consortium name="The Broad Institute Genomics Platform"/>
            <consortium name="The Broad Institute Genome Sequencing Center for Infectious Disease"/>
            <person name="Wu L."/>
            <person name="Ma J."/>
        </authorList>
    </citation>
    <scope>NUCLEOTIDE SEQUENCE [LARGE SCALE GENOMIC DNA]</scope>
    <source>
        <strain evidence="9">CCUG 59778</strain>
    </source>
</reference>
<dbReference type="Pfam" id="PF14412">
    <property type="entry name" value="AHH"/>
    <property type="match status" value="1"/>
</dbReference>
<name>A0ABW0EQE0_9PSEU</name>
<dbReference type="InterPro" id="IPR050708">
    <property type="entry name" value="T6SS_VgrG/RHS"/>
</dbReference>
<keyword evidence="3" id="KW-0677">Repeat</keyword>
<evidence type="ECO:0000256" key="5">
    <source>
        <dbReference type="SAM" id="MobiDB-lite"/>
    </source>
</evidence>
<evidence type="ECO:0000313" key="9">
    <source>
        <dbReference type="Proteomes" id="UP001596157"/>
    </source>
</evidence>
<dbReference type="PANTHER" id="PTHR32305">
    <property type="match status" value="1"/>
</dbReference>
<dbReference type="RefSeq" id="WP_378248392.1">
    <property type="nucleotide sequence ID" value="NZ_JBHSKF010000006.1"/>
</dbReference>
<feature type="domain" description="Insecticide toxin TcdB middle/N-terminal" evidence="6">
    <location>
        <begin position="1370"/>
        <end position="1496"/>
    </location>
</feature>
<keyword evidence="9" id="KW-1185">Reference proteome</keyword>
<dbReference type="NCBIfam" id="TIGR03696">
    <property type="entry name" value="Rhs_assc_core"/>
    <property type="match status" value="1"/>
</dbReference>
<comment type="caution">
    <text evidence="8">The sequence shown here is derived from an EMBL/GenBank/DDBJ whole genome shotgun (WGS) entry which is preliminary data.</text>
</comment>
<dbReference type="PANTHER" id="PTHR32305:SF15">
    <property type="entry name" value="PROTEIN RHSA-RELATED"/>
    <property type="match status" value="1"/>
</dbReference>
<dbReference type="InterPro" id="IPR003284">
    <property type="entry name" value="Sal_SpvB"/>
</dbReference>
<dbReference type="Gene3D" id="2.180.10.10">
    <property type="entry name" value="RHS repeat-associated core"/>
    <property type="match status" value="2"/>
</dbReference>
<evidence type="ECO:0000259" key="7">
    <source>
        <dbReference type="Pfam" id="PF25023"/>
    </source>
</evidence>
<evidence type="ECO:0000256" key="4">
    <source>
        <dbReference type="ARBA" id="ARBA00023026"/>
    </source>
</evidence>
<dbReference type="InterPro" id="IPR022385">
    <property type="entry name" value="Rhs_assc_core"/>
</dbReference>
<feature type="domain" description="Teneurin-like YD-shell" evidence="7">
    <location>
        <begin position="2472"/>
        <end position="2585"/>
    </location>
</feature>
<protein>
    <submittedName>
        <fullName evidence="8">SpvB/TcaC N-terminal domain-containing protein</fullName>
    </submittedName>
</protein>
<accession>A0ABW0EQE0</accession>
<dbReference type="Proteomes" id="UP001596157">
    <property type="component" value="Unassembled WGS sequence"/>
</dbReference>
<dbReference type="InterPro" id="IPR006530">
    <property type="entry name" value="YD"/>
</dbReference>
<dbReference type="InterPro" id="IPR028994">
    <property type="entry name" value="Integrin_alpha_N"/>
</dbReference>
<keyword evidence="4" id="KW-0843">Virulence</keyword>
<evidence type="ECO:0000256" key="2">
    <source>
        <dbReference type="ARBA" id="ARBA00022525"/>
    </source>
</evidence>
<dbReference type="Pfam" id="PF25023">
    <property type="entry name" value="TEN_YD-shell"/>
    <property type="match status" value="1"/>
</dbReference>
<feature type="compositionally biased region" description="Polar residues" evidence="5">
    <location>
        <begin position="1166"/>
        <end position="1180"/>
    </location>
</feature>
<dbReference type="InterPro" id="IPR022045">
    <property type="entry name" value="TcdB_toxin_mid/N"/>
</dbReference>
<evidence type="ECO:0000256" key="3">
    <source>
        <dbReference type="ARBA" id="ARBA00022737"/>
    </source>
</evidence>